<protein>
    <submittedName>
        <fullName evidence="1">Uncharacterized protein</fullName>
    </submittedName>
</protein>
<keyword evidence="2" id="KW-1185">Reference proteome</keyword>
<comment type="caution">
    <text evidence="1">The sequence shown here is derived from an EMBL/GenBank/DDBJ whole genome shotgun (WGS) entry which is preliminary data.</text>
</comment>
<organism evidence="1 2">
    <name type="scientific">Brachionus plicatilis</name>
    <name type="common">Marine rotifer</name>
    <name type="synonym">Brachionus muelleri</name>
    <dbReference type="NCBI Taxonomy" id="10195"/>
    <lineage>
        <taxon>Eukaryota</taxon>
        <taxon>Metazoa</taxon>
        <taxon>Spiralia</taxon>
        <taxon>Gnathifera</taxon>
        <taxon>Rotifera</taxon>
        <taxon>Eurotatoria</taxon>
        <taxon>Monogononta</taxon>
        <taxon>Pseudotrocha</taxon>
        <taxon>Ploima</taxon>
        <taxon>Brachionidae</taxon>
        <taxon>Brachionus</taxon>
    </lineage>
</organism>
<dbReference type="AlphaFoldDB" id="A0A3M7TC21"/>
<reference evidence="1 2" key="1">
    <citation type="journal article" date="2018" name="Sci. Rep.">
        <title>Genomic signatures of local adaptation to the degree of environmental predictability in rotifers.</title>
        <authorList>
            <person name="Franch-Gras L."/>
            <person name="Hahn C."/>
            <person name="Garcia-Roger E.M."/>
            <person name="Carmona M.J."/>
            <person name="Serra M."/>
            <person name="Gomez A."/>
        </authorList>
    </citation>
    <scope>NUCLEOTIDE SEQUENCE [LARGE SCALE GENOMIC DNA]</scope>
    <source>
        <strain evidence="1">HYR1</strain>
    </source>
</reference>
<gene>
    <name evidence="1" type="ORF">BpHYR1_007564</name>
</gene>
<accession>A0A3M7TC21</accession>
<evidence type="ECO:0000313" key="1">
    <source>
        <dbReference type="EMBL" id="RNA44981.1"/>
    </source>
</evidence>
<evidence type="ECO:0000313" key="2">
    <source>
        <dbReference type="Proteomes" id="UP000276133"/>
    </source>
</evidence>
<proteinExistence type="predicted"/>
<name>A0A3M7TC21_BRAPC</name>
<sequence>MKVLSIKINKNKSILDEHFCEELKRLINKNSISIRNIFSSSIEKVGRHFHDNQQLIKNNIKLADEIKQNGINSVEANEDEYFILMVQTPIDHDELKAIQLKVVDGFGSCVEVNLVNECSTELSNEQTEINRSPWEDLTQMGAESCDLSPLNRSFIQAEEESGILRPERGVSNCLRCWYTNATSLNQDKLDELRVMCADAAPDIIFISELGTTMGRSFILRDMNVSGEIDEMEMVEGSVSTAKLREH</sequence>
<dbReference type="Proteomes" id="UP000276133">
    <property type="component" value="Unassembled WGS sequence"/>
</dbReference>
<dbReference type="EMBL" id="REGN01000042">
    <property type="protein sequence ID" value="RNA44981.1"/>
    <property type="molecule type" value="Genomic_DNA"/>
</dbReference>